<keyword evidence="6" id="KW-1185">Reference proteome</keyword>
<dbReference type="EMBL" id="JAMFTS010000002">
    <property type="protein sequence ID" value="KAJ4800847.1"/>
    <property type="molecule type" value="Genomic_DNA"/>
</dbReference>
<evidence type="ECO:0000313" key="5">
    <source>
        <dbReference type="EMBL" id="KAJ4800847.1"/>
    </source>
</evidence>
<dbReference type="PANTHER" id="PTHR11757:SF19">
    <property type="entry name" value="PROLYL ENDOPEPTIDASE-LIKE"/>
    <property type="match status" value="1"/>
</dbReference>
<dbReference type="PANTHER" id="PTHR11757">
    <property type="entry name" value="PROTEASE FAMILY S9A OLIGOPEPTIDASE"/>
    <property type="match status" value="1"/>
</dbReference>
<evidence type="ECO:0000313" key="6">
    <source>
        <dbReference type="Proteomes" id="UP001140206"/>
    </source>
</evidence>
<evidence type="ECO:0000259" key="3">
    <source>
        <dbReference type="Pfam" id="PF02897"/>
    </source>
</evidence>
<sequence>MLRRSSLAAATVARRLIHRRAGRASKPQSPPLPPPPSLPKPPQKPNPVSLHGETLHDPYAWMTALSDTVAMRHMDLHVEQEDKYTEAVFASLGADRSVRKLQIEMASRLASDLSTPAVRWGPWLYYRRVEEGKQYPVLCRRKASLHEAFVSNKDPSAGFDFTSGKKIEQKLIDYNQEAERFGGYSYEELSEVSPNHNFIAYTMFDKEKDLFTLLVRDLTTGILLDRPRADRVAGLCWAMNGRALLYTLINDDWRPYRIYCSVLGSNEDDTIILEEADENIYLSIRNTKDFSFIAVNIFSDSSSKAQ</sequence>
<dbReference type="SUPFAM" id="SSF50993">
    <property type="entry name" value="Peptidase/esterase 'gauge' domain"/>
    <property type="match status" value="1"/>
</dbReference>
<evidence type="ECO:0000256" key="2">
    <source>
        <dbReference type="SAM" id="MobiDB-lite"/>
    </source>
</evidence>
<dbReference type="AlphaFoldDB" id="A0AAV8GC43"/>
<accession>A0AAV8GC43</accession>
<feature type="region of interest" description="Disordered" evidence="2">
    <location>
        <begin position="18"/>
        <end position="53"/>
    </location>
</feature>
<protein>
    <submittedName>
        <fullName evidence="5">Prolyl oligopeptidase family protein</fullName>
    </submittedName>
</protein>
<name>A0AAV8GC43_9POAL</name>
<dbReference type="Proteomes" id="UP001140206">
    <property type="component" value="Chromosome 2"/>
</dbReference>
<evidence type="ECO:0000256" key="1">
    <source>
        <dbReference type="ARBA" id="ARBA00005228"/>
    </source>
</evidence>
<dbReference type="InterPro" id="IPR051543">
    <property type="entry name" value="Serine_Peptidase_S9A"/>
</dbReference>
<dbReference type="Pfam" id="PF02897">
    <property type="entry name" value="Peptidase_S9_N"/>
    <property type="match status" value="1"/>
</dbReference>
<organism evidence="5 6">
    <name type="scientific">Rhynchospora pubera</name>
    <dbReference type="NCBI Taxonomy" id="906938"/>
    <lineage>
        <taxon>Eukaryota</taxon>
        <taxon>Viridiplantae</taxon>
        <taxon>Streptophyta</taxon>
        <taxon>Embryophyta</taxon>
        <taxon>Tracheophyta</taxon>
        <taxon>Spermatophyta</taxon>
        <taxon>Magnoliopsida</taxon>
        <taxon>Liliopsida</taxon>
        <taxon>Poales</taxon>
        <taxon>Cyperaceae</taxon>
        <taxon>Cyperoideae</taxon>
        <taxon>Rhynchosporeae</taxon>
        <taxon>Rhynchospora</taxon>
    </lineage>
</organism>
<dbReference type="EMBL" id="JAMFTS010000015">
    <property type="protein sequence ID" value="KAJ4744790.1"/>
    <property type="molecule type" value="Genomic_DNA"/>
</dbReference>
<proteinExistence type="inferred from homology"/>
<gene>
    <name evidence="4" type="ORF">LUZ62_003105</name>
    <name evidence="5" type="ORF">LUZ62_052093</name>
</gene>
<dbReference type="Gene3D" id="2.130.10.120">
    <property type="entry name" value="Prolyl oligopeptidase, N-terminal domain"/>
    <property type="match status" value="1"/>
</dbReference>
<feature type="compositionally biased region" description="Pro residues" evidence="2">
    <location>
        <begin position="28"/>
        <end position="45"/>
    </location>
</feature>
<feature type="domain" description="Peptidase S9A N-terminal" evidence="3">
    <location>
        <begin position="42"/>
        <end position="302"/>
    </location>
</feature>
<comment type="caution">
    <text evidence="5">The sequence shown here is derived from an EMBL/GenBank/DDBJ whole genome shotgun (WGS) entry which is preliminary data.</text>
</comment>
<comment type="similarity">
    <text evidence="1">Belongs to the peptidase S9A family.</text>
</comment>
<dbReference type="GO" id="GO:0004252">
    <property type="term" value="F:serine-type endopeptidase activity"/>
    <property type="evidence" value="ECO:0007669"/>
    <property type="project" value="InterPro"/>
</dbReference>
<evidence type="ECO:0000313" key="4">
    <source>
        <dbReference type="EMBL" id="KAJ4744790.1"/>
    </source>
</evidence>
<reference evidence="5" key="1">
    <citation type="submission" date="2022-08" db="EMBL/GenBank/DDBJ databases">
        <authorList>
            <person name="Marques A."/>
        </authorList>
    </citation>
    <scope>NUCLEOTIDE SEQUENCE</scope>
    <source>
        <strain evidence="5">RhyPub2mFocal</strain>
        <tissue evidence="5">Leaves</tissue>
    </source>
</reference>
<dbReference type="InterPro" id="IPR023302">
    <property type="entry name" value="Pept_S9A_N"/>
</dbReference>